<dbReference type="PANTHER" id="PTHR30386:SF19">
    <property type="entry name" value="MULTIDRUG EXPORT PROTEIN EMRA-RELATED"/>
    <property type="match status" value="1"/>
</dbReference>
<evidence type="ECO:0000313" key="13">
    <source>
        <dbReference type="Proteomes" id="UP000245212"/>
    </source>
</evidence>
<reference evidence="13" key="1">
    <citation type="submission" date="2018-05" db="EMBL/GenBank/DDBJ databases">
        <authorList>
            <person name="Li Y."/>
        </authorList>
    </citation>
    <scope>NUCLEOTIDE SEQUENCE [LARGE SCALE GENOMIC DNA]</scope>
    <source>
        <strain evidence="13">3d-2-2</strain>
    </source>
</reference>
<evidence type="ECO:0000256" key="2">
    <source>
        <dbReference type="ARBA" id="ARBA00009477"/>
    </source>
</evidence>
<dbReference type="RefSeq" id="WP_109062754.1">
    <property type="nucleotide sequence ID" value="NZ_QETA01000006.1"/>
</dbReference>
<keyword evidence="3" id="KW-0813">Transport</keyword>
<organism evidence="12 13">
    <name type="scientific">Corticimicrobacter populi</name>
    <dbReference type="NCBI Taxonomy" id="2175229"/>
    <lineage>
        <taxon>Bacteria</taxon>
        <taxon>Pseudomonadati</taxon>
        <taxon>Pseudomonadota</taxon>
        <taxon>Betaproteobacteria</taxon>
        <taxon>Burkholderiales</taxon>
        <taxon>Alcaligenaceae</taxon>
        <taxon>Corticimicrobacter</taxon>
    </lineage>
</organism>
<dbReference type="PANTHER" id="PTHR30386">
    <property type="entry name" value="MEMBRANE FUSION SUBUNIT OF EMRAB-TOLC MULTIDRUG EFFLUX PUMP"/>
    <property type="match status" value="1"/>
</dbReference>
<proteinExistence type="inferred from homology"/>
<protein>
    <submittedName>
        <fullName evidence="12">EmrA/EmrK family multidrug efflux transporter periplasmic adaptor subunit</fullName>
    </submittedName>
</protein>
<keyword evidence="9" id="KW-0175">Coiled coil</keyword>
<dbReference type="Gene3D" id="2.40.50.100">
    <property type="match status" value="1"/>
</dbReference>
<evidence type="ECO:0000256" key="4">
    <source>
        <dbReference type="ARBA" id="ARBA00022475"/>
    </source>
</evidence>
<dbReference type="GO" id="GO:0046677">
    <property type="term" value="P:response to antibiotic"/>
    <property type="evidence" value="ECO:0007669"/>
    <property type="project" value="UniProtKB-ARBA"/>
</dbReference>
<dbReference type="SUPFAM" id="SSF111369">
    <property type="entry name" value="HlyD-like secretion proteins"/>
    <property type="match status" value="2"/>
</dbReference>
<dbReference type="InterPro" id="IPR050739">
    <property type="entry name" value="MFP"/>
</dbReference>
<dbReference type="FunFam" id="2.40.30.170:FF:000003">
    <property type="entry name" value="Multidrug resistance protein A"/>
    <property type="match status" value="1"/>
</dbReference>
<evidence type="ECO:0000256" key="6">
    <source>
        <dbReference type="ARBA" id="ARBA00022692"/>
    </source>
</evidence>
<dbReference type="AlphaFoldDB" id="A0A2V1JZI1"/>
<dbReference type="GO" id="GO:0015721">
    <property type="term" value="P:bile acid and bile salt transport"/>
    <property type="evidence" value="ECO:0007669"/>
    <property type="project" value="UniProtKB-ARBA"/>
</dbReference>
<dbReference type="Pfam" id="PF25885">
    <property type="entry name" value="HH_EMRA"/>
    <property type="match status" value="1"/>
</dbReference>
<gene>
    <name evidence="12" type="ORF">DD235_13575</name>
</gene>
<dbReference type="Proteomes" id="UP000245212">
    <property type="component" value="Unassembled WGS sequence"/>
</dbReference>
<keyword evidence="5" id="KW-0997">Cell inner membrane</keyword>
<comment type="similarity">
    <text evidence="2">Belongs to the membrane fusion protein (MFP) (TC 8.A.1) family.</text>
</comment>
<keyword evidence="4" id="KW-1003">Cell membrane</keyword>
<dbReference type="GO" id="GO:0005886">
    <property type="term" value="C:plasma membrane"/>
    <property type="evidence" value="ECO:0007669"/>
    <property type="project" value="UniProtKB-SubCell"/>
</dbReference>
<feature type="domain" description="p-hydroxybenzoic acid efflux pump subunit AaeA-like beta-barrel" evidence="11">
    <location>
        <begin position="257"/>
        <end position="350"/>
    </location>
</feature>
<evidence type="ECO:0000256" key="9">
    <source>
        <dbReference type="SAM" id="Coils"/>
    </source>
</evidence>
<feature type="coiled-coil region" evidence="9">
    <location>
        <begin position="113"/>
        <end position="192"/>
    </location>
</feature>
<keyword evidence="13" id="KW-1185">Reference proteome</keyword>
<evidence type="ECO:0000256" key="7">
    <source>
        <dbReference type="ARBA" id="ARBA00022989"/>
    </source>
</evidence>
<dbReference type="Gene3D" id="1.10.287.470">
    <property type="entry name" value="Helix hairpin bin"/>
    <property type="match status" value="1"/>
</dbReference>
<evidence type="ECO:0000259" key="10">
    <source>
        <dbReference type="Pfam" id="PF25885"/>
    </source>
</evidence>
<comment type="subcellular location">
    <subcellularLocation>
        <location evidence="1">Cell inner membrane</location>
        <topology evidence="1">Single-pass membrane protein</topology>
    </subcellularLocation>
</comment>
<sequence length="391" mass="42174">MTSKISVPASRRRLLLLATAVFVLLAVGYGLWWWIYSSHFESTDDAYIHGNLVQITPQVAGTVVAIAADDTEWVKAGQPLVQLDPADAEAALAQARAQLAQAVRQTRTRYVQNEALQADVSAREADLQRVQADLARARTDLDRRQKLARTGGVSGEELQHAQTALRSAQSQAAQAQAALEAAQAMLETNQALTRGTDVAHHPDVQRAAAQLREAWLARERTALPAPVDGMVARRSVQVGQRVAPGAALMSVVALDQLWVEANFKENQLRNMRVGQPVTLVSDLHGDRVRYHGVVSGLDAGTGSAFALLPAQNATGNWIKVVQRVPVRIRLDPTELAEHPLRIGLSMTVEVDVGDEGHAVPAVAGLQTDALTLDQDVADALIDTIIRENLAS</sequence>
<accession>A0A2V1JZI1</accession>
<evidence type="ECO:0000259" key="11">
    <source>
        <dbReference type="Pfam" id="PF25963"/>
    </source>
</evidence>
<dbReference type="Pfam" id="PF25963">
    <property type="entry name" value="Beta-barrel_AAEA"/>
    <property type="match status" value="1"/>
</dbReference>
<dbReference type="Gene3D" id="2.40.30.170">
    <property type="match status" value="1"/>
</dbReference>
<evidence type="ECO:0000256" key="8">
    <source>
        <dbReference type="ARBA" id="ARBA00023136"/>
    </source>
</evidence>
<keyword evidence="6" id="KW-0812">Transmembrane</keyword>
<feature type="domain" description="Multidrug export protein EmrA/FarA alpha-helical hairpin" evidence="10">
    <location>
        <begin position="87"/>
        <end position="221"/>
    </location>
</feature>
<dbReference type="InterPro" id="IPR058633">
    <property type="entry name" value="EmrA/FarA_HH"/>
</dbReference>
<evidence type="ECO:0000313" key="12">
    <source>
        <dbReference type="EMBL" id="PWF21937.1"/>
    </source>
</evidence>
<comment type="caution">
    <text evidence="12">The sequence shown here is derived from an EMBL/GenBank/DDBJ whole genome shotgun (WGS) entry which is preliminary data.</text>
</comment>
<evidence type="ECO:0000256" key="1">
    <source>
        <dbReference type="ARBA" id="ARBA00004377"/>
    </source>
</evidence>
<keyword evidence="7" id="KW-1133">Transmembrane helix</keyword>
<dbReference type="EMBL" id="QETA01000006">
    <property type="protein sequence ID" value="PWF21937.1"/>
    <property type="molecule type" value="Genomic_DNA"/>
</dbReference>
<keyword evidence="8" id="KW-0472">Membrane</keyword>
<name>A0A2V1JZI1_9BURK</name>
<evidence type="ECO:0000256" key="3">
    <source>
        <dbReference type="ARBA" id="ARBA00022448"/>
    </source>
</evidence>
<evidence type="ECO:0000256" key="5">
    <source>
        <dbReference type="ARBA" id="ARBA00022519"/>
    </source>
</evidence>
<dbReference type="InterPro" id="IPR058634">
    <property type="entry name" value="AaeA-lik-b-barrel"/>
</dbReference>
<dbReference type="GO" id="GO:1990961">
    <property type="term" value="P:xenobiotic detoxification by transmembrane export across the plasma membrane"/>
    <property type="evidence" value="ECO:0007669"/>
    <property type="project" value="UniProtKB-ARBA"/>
</dbReference>